<comment type="similarity">
    <text evidence="5">Belongs to the archaeal SPP-like hydrolase family.</text>
</comment>
<evidence type="ECO:0000256" key="5">
    <source>
        <dbReference type="HAMAP-Rule" id="MF_01419"/>
    </source>
</evidence>
<feature type="binding site" evidence="5">
    <location>
        <position position="182"/>
    </location>
    <ligand>
        <name>Mg(2+)</name>
        <dbReference type="ChEBI" id="CHEBI:18420"/>
    </ligand>
</feature>
<evidence type="ECO:0000256" key="4">
    <source>
        <dbReference type="ARBA" id="ARBA00023277"/>
    </source>
</evidence>
<dbReference type="Gene3D" id="3.40.50.1000">
    <property type="entry name" value="HAD superfamily/HAD-like"/>
    <property type="match status" value="1"/>
</dbReference>
<keyword evidence="4 5" id="KW-0119">Carbohydrate metabolism</keyword>
<dbReference type="HAMAP" id="MF_01419">
    <property type="entry name" value="GPH_hydrolase_arch"/>
    <property type="match status" value="1"/>
</dbReference>
<dbReference type="CDD" id="cd07514">
    <property type="entry name" value="HAD_Pase"/>
    <property type="match status" value="1"/>
</dbReference>
<dbReference type="RefSeq" id="WP_247418468.1">
    <property type="nucleotide sequence ID" value="NZ_JALLGW010000001.1"/>
</dbReference>
<keyword evidence="3 5" id="KW-0460">Magnesium</keyword>
<comment type="catalytic activity">
    <reaction evidence="5">
        <text>2-phosphoglycolate + H2O = glycolate + phosphate</text>
        <dbReference type="Rhea" id="RHEA:14369"/>
        <dbReference type="ChEBI" id="CHEBI:15377"/>
        <dbReference type="ChEBI" id="CHEBI:29805"/>
        <dbReference type="ChEBI" id="CHEBI:43474"/>
        <dbReference type="ChEBI" id="CHEBI:58033"/>
        <dbReference type="EC" id="3.1.3.18"/>
    </reaction>
</comment>
<dbReference type="EC" id="3.1.3.18" evidence="5 6"/>
<dbReference type="Proteomes" id="UP001596099">
    <property type="component" value="Unassembled WGS sequence"/>
</dbReference>
<dbReference type="NCBIfam" id="TIGR01487">
    <property type="entry name" value="Pglycolate_arch"/>
    <property type="match status" value="1"/>
</dbReference>
<dbReference type="PANTHER" id="PTHR10000:SF8">
    <property type="entry name" value="HAD SUPERFAMILY HYDROLASE-LIKE, TYPE 3"/>
    <property type="match status" value="1"/>
</dbReference>
<accession>A0ABD5RQ98</accession>
<reference evidence="7 8" key="1">
    <citation type="journal article" date="2019" name="Int. J. Syst. Evol. Microbiol.">
        <title>The Global Catalogue of Microorganisms (GCM) 10K type strain sequencing project: providing services to taxonomists for standard genome sequencing and annotation.</title>
        <authorList>
            <consortium name="The Broad Institute Genomics Platform"/>
            <consortium name="The Broad Institute Genome Sequencing Center for Infectious Disease"/>
            <person name="Wu L."/>
            <person name="Ma J."/>
        </authorList>
    </citation>
    <scope>NUCLEOTIDE SEQUENCE [LARGE SCALE GENOMIC DNA]</scope>
    <source>
        <strain evidence="7 8">CGMCC 1.12543</strain>
    </source>
</reference>
<dbReference type="Pfam" id="PF08282">
    <property type="entry name" value="Hydrolase_3"/>
    <property type="match status" value="1"/>
</dbReference>
<evidence type="ECO:0000256" key="2">
    <source>
        <dbReference type="ARBA" id="ARBA00022801"/>
    </source>
</evidence>
<feature type="active site" description="Nucleophile" evidence="5">
    <location>
        <position position="11"/>
    </location>
</feature>
<dbReference type="Gene3D" id="3.90.1070.10">
    <property type="match status" value="1"/>
</dbReference>
<evidence type="ECO:0000256" key="1">
    <source>
        <dbReference type="ARBA" id="ARBA00022723"/>
    </source>
</evidence>
<dbReference type="GO" id="GO:0046872">
    <property type="term" value="F:metal ion binding"/>
    <property type="evidence" value="ECO:0007669"/>
    <property type="project" value="UniProtKB-KW"/>
</dbReference>
<dbReference type="InterPro" id="IPR023214">
    <property type="entry name" value="HAD_sf"/>
</dbReference>
<evidence type="ECO:0000313" key="7">
    <source>
        <dbReference type="EMBL" id="MFC5972725.1"/>
    </source>
</evidence>
<comment type="cofactor">
    <cofactor evidence="5">
        <name>Mg(2+)</name>
        <dbReference type="ChEBI" id="CHEBI:18420"/>
    </cofactor>
</comment>
<sequence length="228" mass="24468">MATMTPPLAVDIDGTLTDGEGAVDPRVMTPLREWPEPVVVATGKALPYPVALCSFVGIPTRVVAENGGAAYLVDDDQLTFVGDREAAQRVVTRYREQGYEPGWGEVDLTNRWRETELAVSLDQPLEPLKELAAAEGMHVFDTGYAYHVTSRGVDKGAGLEAVCRRLDRSVDEFAMVGDSENDAAAFELVGDAYAVANADETAKLAADHTTEASYADGFLEALDAIRSA</sequence>
<dbReference type="GO" id="GO:0008967">
    <property type="term" value="F:phosphoglycolate phosphatase activity"/>
    <property type="evidence" value="ECO:0007669"/>
    <property type="project" value="UniProtKB-UniRule"/>
</dbReference>
<feature type="binding site" evidence="5">
    <location>
        <position position="11"/>
    </location>
    <ligand>
        <name>Mg(2+)</name>
        <dbReference type="ChEBI" id="CHEBI:18420"/>
    </ligand>
</feature>
<comment type="function">
    <text evidence="5">Catalyzes the dephosphorylation of 2-phosphoglycolate.</text>
</comment>
<dbReference type="NCBIfam" id="TIGR01482">
    <property type="entry name" value="SPP-subfamily"/>
    <property type="match status" value="1"/>
</dbReference>
<keyword evidence="1 5" id="KW-0479">Metal-binding</keyword>
<dbReference type="EMBL" id="JBHSQH010000001">
    <property type="protein sequence ID" value="MFC5972725.1"/>
    <property type="molecule type" value="Genomic_DNA"/>
</dbReference>
<dbReference type="InterPro" id="IPR036412">
    <property type="entry name" value="HAD-like_sf"/>
</dbReference>
<dbReference type="NCBIfam" id="TIGR01484">
    <property type="entry name" value="HAD-SF-IIB"/>
    <property type="match status" value="1"/>
</dbReference>
<dbReference type="InterPro" id="IPR006382">
    <property type="entry name" value="PGPase"/>
</dbReference>
<dbReference type="PANTHER" id="PTHR10000">
    <property type="entry name" value="PHOSPHOSERINE PHOSPHATASE"/>
    <property type="match status" value="1"/>
</dbReference>
<evidence type="ECO:0000313" key="8">
    <source>
        <dbReference type="Proteomes" id="UP001596099"/>
    </source>
</evidence>
<dbReference type="AlphaFoldDB" id="A0ABD5RQ98"/>
<gene>
    <name evidence="7" type="ORF">ACFPYI_15415</name>
</gene>
<organism evidence="7 8">
    <name type="scientific">Halomarina salina</name>
    <dbReference type="NCBI Taxonomy" id="1872699"/>
    <lineage>
        <taxon>Archaea</taxon>
        <taxon>Methanobacteriati</taxon>
        <taxon>Methanobacteriota</taxon>
        <taxon>Stenosarchaea group</taxon>
        <taxon>Halobacteria</taxon>
        <taxon>Halobacteriales</taxon>
        <taxon>Natronomonadaceae</taxon>
        <taxon>Halomarina</taxon>
    </lineage>
</organism>
<proteinExistence type="inferred from homology"/>
<dbReference type="SUPFAM" id="SSF56784">
    <property type="entry name" value="HAD-like"/>
    <property type="match status" value="1"/>
</dbReference>
<comment type="caution">
    <text evidence="7">The sequence shown here is derived from an EMBL/GenBank/DDBJ whole genome shotgun (WGS) entry which is preliminary data.</text>
</comment>
<evidence type="ECO:0000256" key="6">
    <source>
        <dbReference type="NCBIfam" id="TIGR01487"/>
    </source>
</evidence>
<feature type="binding site" evidence="5">
    <location>
        <position position="178"/>
    </location>
    <ligand>
        <name>Mg(2+)</name>
        <dbReference type="ChEBI" id="CHEBI:18420"/>
    </ligand>
</feature>
<evidence type="ECO:0000256" key="3">
    <source>
        <dbReference type="ARBA" id="ARBA00022842"/>
    </source>
</evidence>
<name>A0ABD5RQ98_9EURY</name>
<keyword evidence="8" id="KW-1185">Reference proteome</keyword>
<dbReference type="InterPro" id="IPR006379">
    <property type="entry name" value="HAD-SF_hydro_IIB"/>
</dbReference>
<protein>
    <recommendedName>
        <fullName evidence="5 6">Phosphoglycolate phosphatase</fullName>
        <shortName evidence="5">PGP</shortName>
        <shortName evidence="5">PGPase</shortName>
        <ecNumber evidence="5 6">3.1.3.18</ecNumber>
    </recommendedName>
</protein>
<feature type="binding site" evidence="5">
    <location>
        <position position="155"/>
    </location>
    <ligand>
        <name>substrate</name>
    </ligand>
</feature>
<feature type="binding site" evidence="5">
    <location>
        <position position="13"/>
    </location>
    <ligand>
        <name>Mg(2+)</name>
        <dbReference type="ChEBI" id="CHEBI:18420"/>
    </ligand>
</feature>
<keyword evidence="2 5" id="KW-0378">Hydrolase</keyword>